<dbReference type="CDD" id="cd11386">
    <property type="entry name" value="MCP_signal"/>
    <property type="match status" value="1"/>
</dbReference>
<evidence type="ECO:0000256" key="7">
    <source>
        <dbReference type="SAM" id="Coils"/>
    </source>
</evidence>
<evidence type="ECO:0000313" key="12">
    <source>
        <dbReference type="Proteomes" id="UP000234956"/>
    </source>
</evidence>
<dbReference type="InterPro" id="IPR004090">
    <property type="entry name" value="Chemotax_Me-accpt_rcpt"/>
</dbReference>
<dbReference type="GO" id="GO:0005886">
    <property type="term" value="C:plasma membrane"/>
    <property type="evidence" value="ECO:0007669"/>
    <property type="project" value="UniProtKB-SubCell"/>
</dbReference>
<comment type="subcellular location">
    <subcellularLocation>
        <location evidence="1">Cell membrane</location>
    </subcellularLocation>
</comment>
<proteinExistence type="inferred from homology"/>
<evidence type="ECO:0000259" key="10">
    <source>
        <dbReference type="PROSITE" id="PS50885"/>
    </source>
</evidence>
<dbReference type="CDD" id="cd06225">
    <property type="entry name" value="HAMP"/>
    <property type="match status" value="1"/>
</dbReference>
<evidence type="ECO:0000256" key="1">
    <source>
        <dbReference type="ARBA" id="ARBA00004236"/>
    </source>
</evidence>
<dbReference type="PROSITE" id="PS50111">
    <property type="entry name" value="CHEMOTAXIS_TRANSDUC_2"/>
    <property type="match status" value="1"/>
</dbReference>
<evidence type="ECO:0000313" key="11">
    <source>
        <dbReference type="EMBL" id="PKU52141.1"/>
    </source>
</evidence>
<keyword evidence="8" id="KW-1133">Transmembrane helix</keyword>
<dbReference type="SMART" id="SM00283">
    <property type="entry name" value="MA"/>
    <property type="match status" value="1"/>
</dbReference>
<comment type="caution">
    <text evidence="11">The sequence shown here is derived from an EMBL/GenBank/DDBJ whole genome shotgun (WGS) entry which is preliminary data.</text>
</comment>
<dbReference type="PANTHER" id="PTHR32089:SF112">
    <property type="entry name" value="LYSOZYME-LIKE PROTEIN-RELATED"/>
    <property type="match status" value="1"/>
</dbReference>
<feature type="domain" description="Methyl-accepting transducer" evidence="9">
    <location>
        <begin position="276"/>
        <end position="512"/>
    </location>
</feature>
<evidence type="ECO:0000256" key="5">
    <source>
        <dbReference type="ARBA" id="ARBA00029447"/>
    </source>
</evidence>
<feature type="coiled-coil region" evidence="7">
    <location>
        <begin position="529"/>
        <end position="556"/>
    </location>
</feature>
<feature type="transmembrane region" description="Helical" evidence="8">
    <location>
        <begin position="180"/>
        <end position="202"/>
    </location>
</feature>
<dbReference type="SMART" id="SM00304">
    <property type="entry name" value="HAMP"/>
    <property type="match status" value="1"/>
</dbReference>
<dbReference type="InterPro" id="IPR004089">
    <property type="entry name" value="MCPsignal_dom"/>
</dbReference>
<dbReference type="PANTHER" id="PTHR32089">
    <property type="entry name" value="METHYL-ACCEPTING CHEMOTAXIS PROTEIN MCPB"/>
    <property type="match status" value="1"/>
</dbReference>
<keyword evidence="3 8" id="KW-0472">Membrane</keyword>
<evidence type="ECO:0000256" key="4">
    <source>
        <dbReference type="ARBA" id="ARBA00023224"/>
    </source>
</evidence>
<keyword evidence="7" id="KW-0175">Coiled coil</keyword>
<feature type="domain" description="HAMP" evidence="10">
    <location>
        <begin position="204"/>
        <end position="257"/>
    </location>
</feature>
<evidence type="ECO:0000256" key="6">
    <source>
        <dbReference type="PROSITE-ProRule" id="PRU00284"/>
    </source>
</evidence>
<dbReference type="PRINTS" id="PR00260">
    <property type="entry name" value="CHEMTRNSDUCR"/>
</dbReference>
<dbReference type="GO" id="GO:0006935">
    <property type="term" value="P:chemotaxis"/>
    <property type="evidence" value="ECO:0007669"/>
    <property type="project" value="InterPro"/>
</dbReference>
<dbReference type="RefSeq" id="WP_101966518.1">
    <property type="nucleotide sequence ID" value="NZ_PDFK01000002.1"/>
</dbReference>
<evidence type="ECO:0000256" key="8">
    <source>
        <dbReference type="SAM" id="Phobius"/>
    </source>
</evidence>
<dbReference type="Proteomes" id="UP000234956">
    <property type="component" value="Unassembled WGS sequence"/>
</dbReference>
<dbReference type="PROSITE" id="PS50885">
    <property type="entry name" value="HAMP"/>
    <property type="match status" value="1"/>
</dbReference>
<keyword evidence="4 6" id="KW-0807">Transducer</keyword>
<dbReference type="Pfam" id="PF12729">
    <property type="entry name" value="4HB_MCP_1"/>
    <property type="match status" value="1"/>
</dbReference>
<evidence type="ECO:0000259" key="9">
    <source>
        <dbReference type="PROSITE" id="PS50111"/>
    </source>
</evidence>
<comment type="similarity">
    <text evidence="5">Belongs to the methyl-accepting chemotaxis (MCP) protein family.</text>
</comment>
<dbReference type="InterPro" id="IPR003660">
    <property type="entry name" value="HAMP_dom"/>
</dbReference>
<name>A0A2I0V1E6_9BACI</name>
<reference evidence="11 12" key="1">
    <citation type="submission" date="2017-10" db="EMBL/GenBank/DDBJ databases">
        <title>Draft genome of Lysinibacillus fusiformis strain Juneja, a laboratory-derived pathogen of Drosophila melanogaster.</title>
        <authorList>
            <person name="Smith B.R."/>
            <person name="Unckless R.L."/>
        </authorList>
    </citation>
    <scope>NUCLEOTIDE SEQUENCE [LARGE SCALE GENOMIC DNA]</scope>
    <source>
        <strain evidence="11 12">Juneja</strain>
    </source>
</reference>
<dbReference type="EMBL" id="PDFK01000002">
    <property type="protein sequence ID" value="PKU52141.1"/>
    <property type="molecule type" value="Genomic_DNA"/>
</dbReference>
<dbReference type="InterPro" id="IPR024478">
    <property type="entry name" value="HlyB_4HB_MCP"/>
</dbReference>
<organism evidence="11 12">
    <name type="scientific">Lysinibacillus fusiformis</name>
    <dbReference type="NCBI Taxonomy" id="28031"/>
    <lineage>
        <taxon>Bacteria</taxon>
        <taxon>Bacillati</taxon>
        <taxon>Bacillota</taxon>
        <taxon>Bacilli</taxon>
        <taxon>Bacillales</taxon>
        <taxon>Bacillaceae</taxon>
        <taxon>Lysinibacillus</taxon>
    </lineage>
</organism>
<dbReference type="Pfam" id="PF00015">
    <property type="entry name" value="MCPsignal"/>
    <property type="match status" value="1"/>
</dbReference>
<dbReference type="AlphaFoldDB" id="A0A2I0V1E6"/>
<dbReference type="Gene3D" id="1.10.287.950">
    <property type="entry name" value="Methyl-accepting chemotaxis protein"/>
    <property type="match status" value="1"/>
</dbReference>
<accession>A0A2I0V1E6</accession>
<protein>
    <submittedName>
        <fullName evidence="11">Chemotaxis protein</fullName>
    </submittedName>
</protein>
<dbReference type="GO" id="GO:0007165">
    <property type="term" value="P:signal transduction"/>
    <property type="evidence" value="ECO:0007669"/>
    <property type="project" value="UniProtKB-KW"/>
</dbReference>
<dbReference type="Gene3D" id="6.10.340.10">
    <property type="match status" value="1"/>
</dbReference>
<dbReference type="Pfam" id="PF00672">
    <property type="entry name" value="HAMP"/>
    <property type="match status" value="1"/>
</dbReference>
<sequence>MSVRKKLNLGFISLTCLLLISSILSFLQFKTTQNDLEEVLKHRIVQIQLTENIQQQLASQGLFLRSYVLNNKDEAARDNLERYHKLLPETVQELSGLVRSDYTKDIMQQVTALQNELLASSAKALQTFNSGNTDLALTYINNDVTKYNKEIFKLTTDLLAYHDEQLQKVDQEVNHTVSRALIISISLLIASIIIGIYFMYFVKNSIVQPLRKVTEAADTLAQGDLTIAELDHQTKDEIGILAGAVNTLKQSLAGLMTNIQDSASHLSAVSEELTASTEEVTVTSDDIAQRIQENATSLTSSARTSQQSALAMDETAAGVQRIAEATHSLHHNAESMLQLAHTGGATISTAEEQMNIISVATSEIATLTQKLSKQSEEIGQITTVITAISEQTNLLALNAAIEAARAGEHGKGFAVVADEVRKLAEESNQSANQIVAITREILTDTRNVANAVDHGLASVQDGVSKIHEAGDAFYSITSAVTAFTEQIEEISATSEEISASAEQVAASVTETANVSNQSASNSQLIAESVDEQVATMQQVNAVAEELSQNAQQLQEVLQQFKL</sequence>
<keyword evidence="2" id="KW-1003">Cell membrane</keyword>
<evidence type="ECO:0000256" key="2">
    <source>
        <dbReference type="ARBA" id="ARBA00022475"/>
    </source>
</evidence>
<dbReference type="SUPFAM" id="SSF58104">
    <property type="entry name" value="Methyl-accepting chemotaxis protein (MCP) signaling domain"/>
    <property type="match status" value="1"/>
</dbReference>
<gene>
    <name evidence="11" type="ORF">CRI88_07165</name>
</gene>
<evidence type="ECO:0000256" key="3">
    <source>
        <dbReference type="ARBA" id="ARBA00023136"/>
    </source>
</evidence>
<dbReference type="GO" id="GO:0004888">
    <property type="term" value="F:transmembrane signaling receptor activity"/>
    <property type="evidence" value="ECO:0007669"/>
    <property type="project" value="InterPro"/>
</dbReference>
<keyword evidence="8" id="KW-0812">Transmembrane</keyword>